<name>A0A1V0SK49_9VIRU</name>
<gene>
    <name evidence="4" type="ORF">Klosneuvirus_3_250</name>
</gene>
<evidence type="ECO:0000259" key="3">
    <source>
        <dbReference type="Pfam" id="PF07282"/>
    </source>
</evidence>
<protein>
    <submittedName>
        <fullName evidence="4">Transposase</fullName>
    </submittedName>
</protein>
<dbReference type="InterPro" id="IPR010095">
    <property type="entry name" value="Cas12f1-like_TNB"/>
</dbReference>
<dbReference type="PANTHER" id="PTHR36172">
    <property type="match status" value="1"/>
</dbReference>
<proteinExistence type="predicted"/>
<dbReference type="EMBL" id="KY684110">
    <property type="protein sequence ID" value="ARF12115.1"/>
    <property type="molecule type" value="Genomic_DNA"/>
</dbReference>
<evidence type="ECO:0000256" key="2">
    <source>
        <dbReference type="ARBA" id="ARBA00023172"/>
    </source>
</evidence>
<reference evidence="4" key="1">
    <citation type="journal article" date="2017" name="Science">
        <title>Giant viruses with an expanded complement of translation system components.</title>
        <authorList>
            <person name="Schulz F."/>
            <person name="Yutin N."/>
            <person name="Ivanova N.N."/>
            <person name="Ortega D.R."/>
            <person name="Lee T.K."/>
            <person name="Vierheilig J."/>
            <person name="Daims H."/>
            <person name="Horn M."/>
            <person name="Wagner M."/>
            <person name="Jensen G.J."/>
            <person name="Kyrpides N.C."/>
            <person name="Koonin E.V."/>
            <person name="Woyke T."/>
        </authorList>
    </citation>
    <scope>NUCLEOTIDE SEQUENCE</scope>
    <source>
        <strain evidence="4">KNV1</strain>
    </source>
</reference>
<dbReference type="GO" id="GO:0003677">
    <property type="term" value="F:DNA binding"/>
    <property type="evidence" value="ECO:0007669"/>
    <property type="project" value="UniProtKB-KW"/>
</dbReference>
<evidence type="ECO:0000256" key="1">
    <source>
        <dbReference type="ARBA" id="ARBA00023125"/>
    </source>
</evidence>
<keyword evidence="1" id="KW-0238">DNA-binding</keyword>
<dbReference type="Pfam" id="PF07282">
    <property type="entry name" value="Cas12f1-like_TNB"/>
    <property type="match status" value="1"/>
</dbReference>
<dbReference type="GO" id="GO:0006310">
    <property type="term" value="P:DNA recombination"/>
    <property type="evidence" value="ECO:0007669"/>
    <property type="project" value="UniProtKB-KW"/>
</dbReference>
<evidence type="ECO:0000313" key="4">
    <source>
        <dbReference type="EMBL" id="ARF12115.1"/>
    </source>
</evidence>
<sequence length="511" mass="60894">MCQWYKKNVKKLSDNLWLPLITDEIDYKPKYSFTQTTSINFEAKTNKNLIKNNIDYVSNQNDIKTYMEHFNKKINKINDSNLNNDEKKKKKIKLYDEQIKMFEHYNDVIKTTQIHLNLNKEQKSTIENWLIECDNVYNYCVKKYNDNPYSFDINYKSLKLEVFNQLYGTNKKPCPYDMLTDEVRIFCSNLKSCQSNLANGNIKHYTMKRRNTIYSQSILIPKNSITKTGIFPSFLGDIKGFKLDSEYANCDSRLLIDKIHKKYILCIPQYQKKFFEKQTEKIINNIEYKQIYDKEINEIGAIDLGERIPFTIYSENHYVKIGEDIRKNILDYQMRIRQMQRALSKNINKNNKRLMNKKKLKLKIRLTYGHIKNLVKELHNQTANYLVKNYKKILIPEFRTQEMIKNVNSTDNKQKARVNKLDKRVKFVLLMLSHYRFRQHLTNKCVEYGCQIDVVTEEHTSMCCTNCGSLSKKYNGREKHCDKCGYKINRDVNGARNILLKNARQHIKLRL</sequence>
<keyword evidence="2" id="KW-0233">DNA recombination</keyword>
<dbReference type="InterPro" id="IPR051491">
    <property type="entry name" value="Recombinase/Transposase-rel"/>
</dbReference>
<dbReference type="PANTHER" id="PTHR36172:SF1">
    <property type="entry name" value="RESOLVASE-RELATED"/>
    <property type="match status" value="1"/>
</dbReference>
<organism evidence="4">
    <name type="scientific">Klosneuvirus KNV1</name>
    <dbReference type="NCBI Taxonomy" id="1977640"/>
    <lineage>
        <taxon>Viruses</taxon>
        <taxon>Varidnaviria</taxon>
        <taxon>Bamfordvirae</taxon>
        <taxon>Nucleocytoviricota</taxon>
        <taxon>Megaviricetes</taxon>
        <taxon>Imitervirales</taxon>
        <taxon>Mimiviridae</taxon>
        <taxon>Klosneuvirinae</taxon>
        <taxon>Klosneuvirus</taxon>
    </lineage>
</organism>
<accession>A0A1V0SK49</accession>
<feature type="domain" description="Cas12f1-like TNB" evidence="3">
    <location>
        <begin position="434"/>
        <end position="498"/>
    </location>
</feature>
<dbReference type="NCBIfam" id="NF040570">
    <property type="entry name" value="guided_TnpB"/>
    <property type="match status" value="1"/>
</dbReference>